<dbReference type="AlphaFoldDB" id="A0AA39UTF1"/>
<comment type="caution">
    <text evidence="1">The sequence shown here is derived from an EMBL/GenBank/DDBJ whole genome shotgun (WGS) entry which is preliminary data.</text>
</comment>
<reference evidence="1" key="1">
    <citation type="submission" date="2023-06" db="EMBL/GenBank/DDBJ databases">
        <authorList>
            <consortium name="Lawrence Berkeley National Laboratory"/>
            <person name="Ahrendt S."/>
            <person name="Sahu N."/>
            <person name="Indic B."/>
            <person name="Wong-Bajracharya J."/>
            <person name="Merenyi Z."/>
            <person name="Ke H.-M."/>
            <person name="Monk M."/>
            <person name="Kocsube S."/>
            <person name="Drula E."/>
            <person name="Lipzen A."/>
            <person name="Balint B."/>
            <person name="Henrissat B."/>
            <person name="Andreopoulos B."/>
            <person name="Martin F.M."/>
            <person name="Harder C.B."/>
            <person name="Rigling D."/>
            <person name="Ford K.L."/>
            <person name="Foster G.D."/>
            <person name="Pangilinan J."/>
            <person name="Papanicolaou A."/>
            <person name="Barry K."/>
            <person name="LaButti K."/>
            <person name="Viragh M."/>
            <person name="Koriabine M."/>
            <person name="Yan M."/>
            <person name="Riley R."/>
            <person name="Champramary S."/>
            <person name="Plett K.L."/>
            <person name="Tsai I.J."/>
            <person name="Slot J."/>
            <person name="Sipos G."/>
            <person name="Plett J."/>
            <person name="Nagy L.G."/>
            <person name="Grigoriev I.V."/>
        </authorList>
    </citation>
    <scope>NUCLEOTIDE SEQUENCE</scope>
    <source>
        <strain evidence="1">HWK02</strain>
    </source>
</reference>
<dbReference type="Proteomes" id="UP001175228">
    <property type="component" value="Unassembled WGS sequence"/>
</dbReference>
<dbReference type="SUPFAM" id="SSF52047">
    <property type="entry name" value="RNI-like"/>
    <property type="match status" value="1"/>
</dbReference>
<proteinExistence type="predicted"/>
<accession>A0AA39UTF1</accession>
<gene>
    <name evidence="1" type="ORF">EDD18DRAFT_691217</name>
</gene>
<name>A0AA39UTF1_9AGAR</name>
<dbReference type="EMBL" id="JAUEPU010000005">
    <property type="protein sequence ID" value="KAK0502423.1"/>
    <property type="molecule type" value="Genomic_DNA"/>
</dbReference>
<evidence type="ECO:0000313" key="2">
    <source>
        <dbReference type="Proteomes" id="UP001175228"/>
    </source>
</evidence>
<organism evidence="1 2">
    <name type="scientific">Armillaria luteobubalina</name>
    <dbReference type="NCBI Taxonomy" id="153913"/>
    <lineage>
        <taxon>Eukaryota</taxon>
        <taxon>Fungi</taxon>
        <taxon>Dikarya</taxon>
        <taxon>Basidiomycota</taxon>
        <taxon>Agaricomycotina</taxon>
        <taxon>Agaricomycetes</taxon>
        <taxon>Agaricomycetidae</taxon>
        <taxon>Agaricales</taxon>
        <taxon>Marasmiineae</taxon>
        <taxon>Physalacriaceae</taxon>
        <taxon>Armillaria</taxon>
    </lineage>
</organism>
<sequence>MDSNVLSSEETVLYNQDLLGAICDVLCSVGIQSSADGTKINPLVTLATVCTSVSETALDCLWKHIYGLNPLLRVLNVGSSGPNSEGIWAIPRDVPESIWNRFKLYAQRIRSLTLDASSRAKDHPSIYLRIMTQFPDAALFTNLKRLQVDQSFATKPHILFLLSSPDLREVGITLDPNPDTDAAATSVRTAVAGRETFIISCSLATGPDRHTTPGRIDLACPAPFFTGKDLRCLKITSHPITYSFLEDLSVSKSLEHLEIIFAPGTLPRDSQDGFSSLKTLHVTGPVTSMTRVLRLIVADILQSLVFIDNSLNRSYHHACEAMHDFHLELVGRFNLSLHELSLTYPYWAITSQEHWESSQAVFELLYEMKLLKTLHYSGDLVFYRGTVETKLVRAWPIIETISIPQLALPLPCEVLPVLAAECSQLVSLTIPIEFPESGALPPRQVCRHGLRVFSSPNMPVENPVRVAGYLDSLFPYLTKIDGGNRWDEVEHIILDACQLVRDDERRRGRLTELLA</sequence>
<evidence type="ECO:0000313" key="1">
    <source>
        <dbReference type="EMBL" id="KAK0502423.1"/>
    </source>
</evidence>
<protein>
    <submittedName>
        <fullName evidence="1">Uncharacterized protein</fullName>
    </submittedName>
</protein>
<keyword evidence="2" id="KW-1185">Reference proteome</keyword>